<proteinExistence type="predicted"/>
<evidence type="ECO:0000313" key="1">
    <source>
        <dbReference type="EMBL" id="CAB5226484.1"/>
    </source>
</evidence>
<reference evidence="1" key="1">
    <citation type="submission" date="2020-05" db="EMBL/GenBank/DDBJ databases">
        <authorList>
            <person name="Chiriac C."/>
            <person name="Salcher M."/>
            <person name="Ghai R."/>
            <person name="Kavagutti S V."/>
        </authorList>
    </citation>
    <scope>NUCLEOTIDE SEQUENCE</scope>
</reference>
<name>A0A6J7X767_9CAUD</name>
<accession>A0A6J7X767</accession>
<sequence>MKDTALYIKFKGRGWAVWHNDQNELIAIPEDEKAFDQDDLLALEAYLYEEGFFASYYHSRLSK</sequence>
<dbReference type="EMBL" id="LR798360">
    <property type="protein sequence ID" value="CAB5226484.1"/>
    <property type="molecule type" value="Genomic_DNA"/>
</dbReference>
<gene>
    <name evidence="1" type="ORF">UFOVP760_258</name>
</gene>
<organism evidence="1">
    <name type="scientific">uncultured Caudovirales phage</name>
    <dbReference type="NCBI Taxonomy" id="2100421"/>
    <lineage>
        <taxon>Viruses</taxon>
        <taxon>Duplodnaviria</taxon>
        <taxon>Heunggongvirae</taxon>
        <taxon>Uroviricota</taxon>
        <taxon>Caudoviricetes</taxon>
        <taxon>Peduoviridae</taxon>
        <taxon>Maltschvirus</taxon>
        <taxon>Maltschvirus maltsch</taxon>
    </lineage>
</organism>
<protein>
    <submittedName>
        <fullName evidence="1">Uncharacterized protein</fullName>
    </submittedName>
</protein>